<accession>A0AAV4EL99</accession>
<gene>
    <name evidence="2" type="ORF">ElyMa_000106400</name>
</gene>
<dbReference type="Proteomes" id="UP000762676">
    <property type="component" value="Unassembled WGS sequence"/>
</dbReference>
<organism evidence="2 3">
    <name type="scientific">Elysia marginata</name>
    <dbReference type="NCBI Taxonomy" id="1093978"/>
    <lineage>
        <taxon>Eukaryota</taxon>
        <taxon>Metazoa</taxon>
        <taxon>Spiralia</taxon>
        <taxon>Lophotrochozoa</taxon>
        <taxon>Mollusca</taxon>
        <taxon>Gastropoda</taxon>
        <taxon>Heterobranchia</taxon>
        <taxon>Euthyneura</taxon>
        <taxon>Panpulmonata</taxon>
        <taxon>Sacoglossa</taxon>
        <taxon>Placobranchoidea</taxon>
        <taxon>Plakobranchidae</taxon>
        <taxon>Elysia</taxon>
    </lineage>
</organism>
<evidence type="ECO:0000313" key="2">
    <source>
        <dbReference type="EMBL" id="GFR61546.1"/>
    </source>
</evidence>
<feature type="compositionally biased region" description="Polar residues" evidence="1">
    <location>
        <begin position="46"/>
        <end position="56"/>
    </location>
</feature>
<proteinExistence type="predicted"/>
<dbReference type="AlphaFoldDB" id="A0AAV4EL99"/>
<dbReference type="EMBL" id="BMAT01000203">
    <property type="protein sequence ID" value="GFR61546.1"/>
    <property type="molecule type" value="Genomic_DNA"/>
</dbReference>
<reference evidence="2 3" key="1">
    <citation type="journal article" date="2021" name="Elife">
        <title>Chloroplast acquisition without the gene transfer in kleptoplastic sea slugs, Plakobranchus ocellatus.</title>
        <authorList>
            <person name="Maeda T."/>
            <person name="Takahashi S."/>
            <person name="Yoshida T."/>
            <person name="Shimamura S."/>
            <person name="Takaki Y."/>
            <person name="Nagai Y."/>
            <person name="Toyoda A."/>
            <person name="Suzuki Y."/>
            <person name="Arimoto A."/>
            <person name="Ishii H."/>
            <person name="Satoh N."/>
            <person name="Nishiyama T."/>
            <person name="Hasebe M."/>
            <person name="Maruyama T."/>
            <person name="Minagawa J."/>
            <person name="Obokata J."/>
            <person name="Shigenobu S."/>
        </authorList>
    </citation>
    <scope>NUCLEOTIDE SEQUENCE [LARGE SCALE GENOMIC DNA]</scope>
</reference>
<name>A0AAV4EL99_9GAST</name>
<evidence type="ECO:0000313" key="3">
    <source>
        <dbReference type="Proteomes" id="UP000762676"/>
    </source>
</evidence>
<evidence type="ECO:0000256" key="1">
    <source>
        <dbReference type="SAM" id="MobiDB-lite"/>
    </source>
</evidence>
<comment type="caution">
    <text evidence="2">The sequence shown here is derived from an EMBL/GenBank/DDBJ whole genome shotgun (WGS) entry which is preliminary data.</text>
</comment>
<feature type="region of interest" description="Disordered" evidence="1">
    <location>
        <begin position="28"/>
        <end position="61"/>
    </location>
</feature>
<sequence length="96" mass="10393">MICLRRQSLKLPLRIKTSTVTSKLAMLPFGEPKSANDGKPALWPSGKTTAQRSGSAGSIPGRVKPRTLKLVLAADPPSVWQYGFSAKFDRPGVKIM</sequence>
<protein>
    <submittedName>
        <fullName evidence="2">Uncharacterized protein</fullName>
    </submittedName>
</protein>
<keyword evidence="3" id="KW-1185">Reference proteome</keyword>